<comment type="caution">
    <text evidence="1">The sequence shown here is derived from an EMBL/GenBank/DDBJ whole genome shotgun (WGS) entry which is preliminary data.</text>
</comment>
<reference evidence="2" key="1">
    <citation type="journal article" date="2023" name="Front. Plant Sci.">
        <title>Chromosomal-level genome assembly of Melastoma candidum provides insights into trichome evolution.</title>
        <authorList>
            <person name="Zhong Y."/>
            <person name="Wu W."/>
            <person name="Sun C."/>
            <person name="Zou P."/>
            <person name="Liu Y."/>
            <person name="Dai S."/>
            <person name="Zhou R."/>
        </authorList>
    </citation>
    <scope>NUCLEOTIDE SEQUENCE [LARGE SCALE GENOMIC DNA]</scope>
</reference>
<evidence type="ECO:0000313" key="1">
    <source>
        <dbReference type="EMBL" id="KAI4304302.1"/>
    </source>
</evidence>
<proteinExistence type="predicted"/>
<gene>
    <name evidence="1" type="ORF">MLD38_039833</name>
</gene>
<dbReference type="Proteomes" id="UP001057402">
    <property type="component" value="Chromosome 12"/>
</dbReference>
<evidence type="ECO:0000313" key="2">
    <source>
        <dbReference type="Proteomes" id="UP001057402"/>
    </source>
</evidence>
<accession>A0ACB9L3R8</accession>
<protein>
    <submittedName>
        <fullName evidence="1">Uncharacterized protein</fullName>
    </submittedName>
</protein>
<sequence length="79" mass="8426">MAAGPNTTAVCLILGLIFFAASFHPSQSQVDIVFVDQGPCSLFQDCNEHCLRSGFPLGDEDGIIAKKLSTSVACVHQQE</sequence>
<keyword evidence="2" id="KW-1185">Reference proteome</keyword>
<name>A0ACB9L3R8_9MYRT</name>
<dbReference type="EMBL" id="CM042891">
    <property type="protein sequence ID" value="KAI4304302.1"/>
    <property type="molecule type" value="Genomic_DNA"/>
</dbReference>
<organism evidence="1 2">
    <name type="scientific">Melastoma candidum</name>
    <dbReference type="NCBI Taxonomy" id="119954"/>
    <lineage>
        <taxon>Eukaryota</taxon>
        <taxon>Viridiplantae</taxon>
        <taxon>Streptophyta</taxon>
        <taxon>Embryophyta</taxon>
        <taxon>Tracheophyta</taxon>
        <taxon>Spermatophyta</taxon>
        <taxon>Magnoliopsida</taxon>
        <taxon>eudicotyledons</taxon>
        <taxon>Gunneridae</taxon>
        <taxon>Pentapetalae</taxon>
        <taxon>rosids</taxon>
        <taxon>malvids</taxon>
        <taxon>Myrtales</taxon>
        <taxon>Melastomataceae</taxon>
        <taxon>Melastomatoideae</taxon>
        <taxon>Melastomateae</taxon>
        <taxon>Melastoma</taxon>
    </lineage>
</organism>